<name>A0A8H3BYT3_9AGAM</name>
<proteinExistence type="predicted"/>
<dbReference type="SUPFAM" id="SSF55676">
    <property type="entry name" value="CytB endotoxin-like"/>
    <property type="match status" value="1"/>
</dbReference>
<dbReference type="EMBL" id="CAJMWW010000369">
    <property type="protein sequence ID" value="CAE6469079.1"/>
    <property type="molecule type" value="Genomic_DNA"/>
</dbReference>
<dbReference type="Proteomes" id="UP000663841">
    <property type="component" value="Unassembled WGS sequence"/>
</dbReference>
<gene>
    <name evidence="1" type="ORF">RDB_LOCUS172248</name>
</gene>
<evidence type="ECO:0000313" key="2">
    <source>
        <dbReference type="Proteomes" id="UP000663841"/>
    </source>
</evidence>
<accession>A0A8H3BYT3</accession>
<sequence>MSADKSPLEVISTLPPNFQPVTEQLLKFISPYVKSSSNGPTFFDWASFKNALDDYPGVDIVIEGFDNPSTSKVAFKELPSQTANSLIVSLAMPIAKDSVIAALKLLFTDLQSAKDKGVASFKQISPGDPSKRPPVPAVYGWECRLLLLAEKPSQTSDFSALVGTVQIASPKLSTEEKWYSLDEASTEEITLDATVMKLGVEAGFQASIELQKECPATVQLARLALIQLNRVLAHFVGYSPKFLINRIFKPSVSSYTKPKCRLSLALTYFDVVSTLPQDFKETAGQLVNFFSPHVNEISSGVKQLNWASLKDSVDDYPGIELVIAGFSVPGAATTTFKDLPDYCAAALRDPLSVPIPSDLSSTLSRSFSDLRYAKQAGWADFKQREFATQYGWEYRVLTMVPSPSVAEDFIALLATIQLDSPKISDESGWYEANQLYSTDISVNPIMMKLVVNKDFKAPTTA</sequence>
<dbReference type="Gene3D" id="3.40.198.10">
    <property type="entry name" value="Delta-endotoxin CytB-like"/>
    <property type="match status" value="2"/>
</dbReference>
<evidence type="ECO:0000313" key="1">
    <source>
        <dbReference type="EMBL" id="CAE6469079.1"/>
    </source>
</evidence>
<dbReference type="AlphaFoldDB" id="A0A8H3BYT3"/>
<organism evidence="1 2">
    <name type="scientific">Rhizoctonia solani</name>
    <dbReference type="NCBI Taxonomy" id="456999"/>
    <lineage>
        <taxon>Eukaryota</taxon>
        <taxon>Fungi</taxon>
        <taxon>Dikarya</taxon>
        <taxon>Basidiomycota</taxon>
        <taxon>Agaricomycotina</taxon>
        <taxon>Agaricomycetes</taxon>
        <taxon>Cantharellales</taxon>
        <taxon>Ceratobasidiaceae</taxon>
        <taxon>Rhizoctonia</taxon>
    </lineage>
</organism>
<reference evidence="1" key="1">
    <citation type="submission" date="2021-01" db="EMBL/GenBank/DDBJ databases">
        <authorList>
            <person name="Kaushik A."/>
        </authorList>
    </citation>
    <scope>NUCLEOTIDE SEQUENCE</scope>
    <source>
        <strain evidence="1">AG3-T5</strain>
    </source>
</reference>
<dbReference type="InterPro" id="IPR035918">
    <property type="entry name" value="CytB_endotoxin-like_sf"/>
</dbReference>
<protein>
    <submittedName>
        <fullName evidence="1">Uncharacterized protein</fullName>
    </submittedName>
</protein>
<comment type="caution">
    <text evidence="1">The sequence shown here is derived from an EMBL/GenBank/DDBJ whole genome shotgun (WGS) entry which is preliminary data.</text>
</comment>